<accession>A0A0V1C268</accession>
<dbReference type="Proteomes" id="UP000054776">
    <property type="component" value="Unassembled WGS sequence"/>
</dbReference>
<gene>
    <name evidence="1" type="ORF">T01_11037</name>
</gene>
<proteinExistence type="predicted"/>
<evidence type="ECO:0000313" key="1">
    <source>
        <dbReference type="EMBL" id="KRY43396.1"/>
    </source>
</evidence>
<dbReference type="AlphaFoldDB" id="A0A0V1C268"/>
<protein>
    <submittedName>
        <fullName evidence="1">Uncharacterized protein</fullName>
    </submittedName>
</protein>
<organism evidence="1 2">
    <name type="scientific">Trichinella spiralis</name>
    <name type="common">Trichina worm</name>
    <dbReference type="NCBI Taxonomy" id="6334"/>
    <lineage>
        <taxon>Eukaryota</taxon>
        <taxon>Metazoa</taxon>
        <taxon>Ecdysozoa</taxon>
        <taxon>Nematoda</taxon>
        <taxon>Enoplea</taxon>
        <taxon>Dorylaimia</taxon>
        <taxon>Trichinellida</taxon>
        <taxon>Trichinellidae</taxon>
        <taxon>Trichinella</taxon>
    </lineage>
</organism>
<comment type="caution">
    <text evidence="1">The sequence shown here is derived from an EMBL/GenBank/DDBJ whole genome shotgun (WGS) entry which is preliminary data.</text>
</comment>
<dbReference type="EMBL" id="JYDH01000001">
    <property type="protein sequence ID" value="KRY43396.1"/>
    <property type="molecule type" value="Genomic_DNA"/>
</dbReference>
<reference evidence="1 2" key="1">
    <citation type="submission" date="2015-01" db="EMBL/GenBank/DDBJ databases">
        <title>Evolution of Trichinella species and genotypes.</title>
        <authorList>
            <person name="Korhonen P.K."/>
            <person name="Edoardo P."/>
            <person name="Giuseppe L.R."/>
            <person name="Gasser R.B."/>
        </authorList>
    </citation>
    <scope>NUCLEOTIDE SEQUENCE [LARGE SCALE GENOMIC DNA]</scope>
    <source>
        <strain evidence="1">ISS3</strain>
    </source>
</reference>
<name>A0A0V1C268_TRISP</name>
<sequence length="80" mass="8869">MQQLITDILSETKYQAASRKIFSTSGFGVSSTAWAAIGVQKLSSMAISFADVFRFPSSANSVRCDCTLEVYEYPSYYRCS</sequence>
<keyword evidence="2" id="KW-1185">Reference proteome</keyword>
<dbReference type="InParanoid" id="A0A0V1C268"/>
<evidence type="ECO:0000313" key="2">
    <source>
        <dbReference type="Proteomes" id="UP000054776"/>
    </source>
</evidence>